<organism evidence="2 3">
    <name type="scientific">Paenibacillus psychroresistens</name>
    <dbReference type="NCBI Taxonomy" id="1778678"/>
    <lineage>
        <taxon>Bacteria</taxon>
        <taxon>Bacillati</taxon>
        <taxon>Bacillota</taxon>
        <taxon>Bacilli</taxon>
        <taxon>Bacillales</taxon>
        <taxon>Paenibacillaceae</taxon>
        <taxon>Paenibacillus</taxon>
    </lineage>
</organism>
<dbReference type="AlphaFoldDB" id="A0A6B8RSC5"/>
<dbReference type="PANTHER" id="PTHR37507:SF2">
    <property type="entry name" value="SPORULATION PROTEIN YDCC"/>
    <property type="match status" value="1"/>
</dbReference>
<protein>
    <submittedName>
        <fullName evidence="2">Outer membrane lipoprotein carrier protein LolA</fullName>
    </submittedName>
</protein>
<reference evidence="3" key="1">
    <citation type="submission" date="2018-11" db="EMBL/GenBank/DDBJ databases">
        <title>Complete genome sequence of Paenibacillus sp. ML311-T8.</title>
        <authorList>
            <person name="Nam Y.-D."/>
            <person name="Kang J."/>
            <person name="Chung W.-H."/>
            <person name="Park Y.S."/>
        </authorList>
    </citation>
    <scope>NUCLEOTIDE SEQUENCE [LARGE SCALE GENOMIC DNA]</scope>
    <source>
        <strain evidence="3">ML311-T8</strain>
    </source>
</reference>
<dbReference type="Proteomes" id="UP000426246">
    <property type="component" value="Chromosome"/>
</dbReference>
<sequence>MRRITWIIALVVGVTMVLAGCGKKDAGSVVNDLDQLVGKMDSYQASGTMTLQTGQEPQDYQVEVWYKSKNYYRISLVNEKKDISQIVLRNDEGVFVLTPHLNKSFRFKSDWPERQGQVYLYQSLVQSIVDDKARQFTVDNGAYVFDVTANYQNASNLARQRIWLNKKNYAPQHVEVSDANANVKVIVDFKQFEFGKKFDKDSFDMKRNMTAGNMNILPLDQEKATGNVDPTIKDLIKPEVDKATVGTVAPEDKAVSGTIDPVTGATIVENAEDVEDAALSGTPVDGKKSPDDKAVGETDTPITEPVVNPAEPVNPANPQEEKLTFGAIDPSYTPLGVKQVDIAEITLGGTKAILMRYAGDYNYSIVESKPQVEEAMATVLNGDIVDLGFTLAVITGDEMKSLQWLQNGMEFKLSSSDLPEEEMIKVAMAFEGQSSK</sequence>
<name>A0A6B8RSC5_9BACL</name>
<dbReference type="PROSITE" id="PS51257">
    <property type="entry name" value="PROKAR_LIPOPROTEIN"/>
    <property type="match status" value="1"/>
</dbReference>
<dbReference type="EMBL" id="CP034235">
    <property type="protein sequence ID" value="QGQ98445.1"/>
    <property type="molecule type" value="Genomic_DNA"/>
</dbReference>
<dbReference type="PANTHER" id="PTHR37507">
    <property type="entry name" value="SPORULATION PROTEIN YDCC"/>
    <property type="match status" value="1"/>
</dbReference>
<keyword evidence="3" id="KW-1185">Reference proteome</keyword>
<feature type="compositionally biased region" description="Low complexity" evidence="1">
    <location>
        <begin position="304"/>
        <end position="318"/>
    </location>
</feature>
<keyword evidence="2" id="KW-0449">Lipoprotein</keyword>
<feature type="compositionally biased region" description="Basic and acidic residues" evidence="1">
    <location>
        <begin position="285"/>
        <end position="296"/>
    </location>
</feature>
<dbReference type="InterPro" id="IPR029046">
    <property type="entry name" value="LolA/LolB/LppX"/>
</dbReference>
<dbReference type="SUPFAM" id="SSF89392">
    <property type="entry name" value="Prokaryotic lipoproteins and lipoprotein localization factors"/>
    <property type="match status" value="1"/>
</dbReference>
<gene>
    <name evidence="2" type="ORF">EHS13_27975</name>
</gene>
<dbReference type="KEGG" id="ppsc:EHS13_27975"/>
<dbReference type="RefSeq" id="WP_155703552.1">
    <property type="nucleotide sequence ID" value="NZ_CP034235.1"/>
</dbReference>
<evidence type="ECO:0000313" key="2">
    <source>
        <dbReference type="EMBL" id="QGQ98445.1"/>
    </source>
</evidence>
<feature type="region of interest" description="Disordered" evidence="1">
    <location>
        <begin position="274"/>
        <end position="319"/>
    </location>
</feature>
<dbReference type="Gene3D" id="2.50.20.10">
    <property type="entry name" value="Lipoprotein localisation LolA/LolB/LppX"/>
    <property type="match status" value="1"/>
</dbReference>
<dbReference type="InterPro" id="IPR052944">
    <property type="entry name" value="Sporulation_related"/>
</dbReference>
<accession>A0A6B8RSC5</accession>
<evidence type="ECO:0000256" key="1">
    <source>
        <dbReference type="SAM" id="MobiDB-lite"/>
    </source>
</evidence>
<evidence type="ECO:0000313" key="3">
    <source>
        <dbReference type="Proteomes" id="UP000426246"/>
    </source>
</evidence>
<proteinExistence type="predicted"/>
<dbReference type="OrthoDB" id="9785380at2"/>